<feature type="transmembrane region" description="Helical" evidence="1">
    <location>
        <begin position="115"/>
        <end position="138"/>
    </location>
</feature>
<feature type="transmembrane region" description="Helical" evidence="1">
    <location>
        <begin position="44"/>
        <end position="62"/>
    </location>
</feature>
<keyword evidence="1" id="KW-0812">Transmembrane</keyword>
<feature type="transmembrane region" description="Helical" evidence="1">
    <location>
        <begin position="82"/>
        <end position="103"/>
    </location>
</feature>
<name>A0A5B8VBM6_9BACT</name>
<dbReference type="KEGG" id="pgin:FRZ67_14340"/>
<organism evidence="2 3">
    <name type="scientific">Panacibacter ginsenosidivorans</name>
    <dbReference type="NCBI Taxonomy" id="1813871"/>
    <lineage>
        <taxon>Bacteria</taxon>
        <taxon>Pseudomonadati</taxon>
        <taxon>Bacteroidota</taxon>
        <taxon>Chitinophagia</taxon>
        <taxon>Chitinophagales</taxon>
        <taxon>Chitinophagaceae</taxon>
        <taxon>Panacibacter</taxon>
    </lineage>
</organism>
<proteinExistence type="predicted"/>
<evidence type="ECO:0000313" key="3">
    <source>
        <dbReference type="Proteomes" id="UP000321533"/>
    </source>
</evidence>
<dbReference type="Proteomes" id="UP000321533">
    <property type="component" value="Chromosome"/>
</dbReference>
<feature type="transmembrane region" description="Helical" evidence="1">
    <location>
        <begin position="12"/>
        <end position="32"/>
    </location>
</feature>
<dbReference type="OrthoDB" id="64737at2"/>
<keyword evidence="3" id="KW-1185">Reference proteome</keyword>
<keyword evidence="1" id="KW-0472">Membrane</keyword>
<accession>A0A5B8VBM6</accession>
<dbReference type="InterPro" id="IPR009781">
    <property type="entry name" value="DUF1345"/>
</dbReference>
<feature type="transmembrane region" description="Helical" evidence="1">
    <location>
        <begin position="201"/>
        <end position="224"/>
    </location>
</feature>
<dbReference type="AlphaFoldDB" id="A0A5B8VBM6"/>
<dbReference type="RefSeq" id="WP_147190418.1">
    <property type="nucleotide sequence ID" value="NZ_CP042435.1"/>
</dbReference>
<gene>
    <name evidence="2" type="ORF">FRZ67_14340</name>
</gene>
<reference evidence="2 3" key="1">
    <citation type="journal article" date="2016" name="Int. J. Syst. Evol. Microbiol.">
        <title>Panacibacter ginsenosidivorans gen. nov., sp. nov., with ginsenoside converting activity isolated from soil of a ginseng field.</title>
        <authorList>
            <person name="Siddiqi M.Z."/>
            <person name="Muhammad Shafi S."/>
            <person name="Choi K.D."/>
            <person name="Im W.T."/>
        </authorList>
    </citation>
    <scope>NUCLEOTIDE SEQUENCE [LARGE SCALE GENOMIC DNA]</scope>
    <source>
        <strain evidence="2 3">Gsoil1550</strain>
    </source>
</reference>
<sequence length="229" mass="26007">MKAERFSWIKKLMALHKVGLCLAIALLVFFIIPWDMVDVLSHVMIGWLTFSLAILTIDWLVFYTTPSKQIRKQAQVQDGSRFIIFAIVLVATLASLLAVGSLLIQEKDSHKLLHIFVAVPSMLLSWSLVHTIFTVRYAHLYYGDHKEKENTPARGLDFPDEESTPNDNPDFIDFAYFSFIIGMTFQVSDVQVTSRRLRRLVLMHSLIAFGYNTVLVALTINTLAGLRSS</sequence>
<dbReference type="Pfam" id="PF07077">
    <property type="entry name" value="DUF1345"/>
    <property type="match status" value="1"/>
</dbReference>
<evidence type="ECO:0000256" key="1">
    <source>
        <dbReference type="SAM" id="Phobius"/>
    </source>
</evidence>
<dbReference type="EMBL" id="CP042435">
    <property type="protein sequence ID" value="QEC68425.1"/>
    <property type="molecule type" value="Genomic_DNA"/>
</dbReference>
<evidence type="ECO:0000313" key="2">
    <source>
        <dbReference type="EMBL" id="QEC68425.1"/>
    </source>
</evidence>
<protein>
    <submittedName>
        <fullName evidence="2">DUF1345 domain-containing protein</fullName>
    </submittedName>
</protein>
<keyword evidence="1" id="KW-1133">Transmembrane helix</keyword>